<dbReference type="InterPro" id="IPR036388">
    <property type="entry name" value="WH-like_DNA-bd_sf"/>
</dbReference>
<dbReference type="InterPro" id="IPR014284">
    <property type="entry name" value="RNA_pol_sigma-70_dom"/>
</dbReference>
<dbReference type="GO" id="GO:0003677">
    <property type="term" value="F:DNA binding"/>
    <property type="evidence" value="ECO:0007669"/>
    <property type="project" value="InterPro"/>
</dbReference>
<dbReference type="AlphaFoldDB" id="A0A1I7NBX2"/>
<organism evidence="7 8">
    <name type="scientific">Thermoflavifilum thermophilum</name>
    <dbReference type="NCBI Taxonomy" id="1393122"/>
    <lineage>
        <taxon>Bacteria</taxon>
        <taxon>Pseudomonadati</taxon>
        <taxon>Bacteroidota</taxon>
        <taxon>Chitinophagia</taxon>
        <taxon>Chitinophagales</taxon>
        <taxon>Chitinophagaceae</taxon>
        <taxon>Thermoflavifilum</taxon>
    </lineage>
</organism>
<dbReference type="SUPFAM" id="SSF88659">
    <property type="entry name" value="Sigma3 and sigma4 domains of RNA polymerase sigma factors"/>
    <property type="match status" value="1"/>
</dbReference>
<dbReference type="GO" id="GO:0016987">
    <property type="term" value="F:sigma factor activity"/>
    <property type="evidence" value="ECO:0007669"/>
    <property type="project" value="UniProtKB-KW"/>
</dbReference>
<evidence type="ECO:0000313" key="8">
    <source>
        <dbReference type="Proteomes" id="UP000199537"/>
    </source>
</evidence>
<dbReference type="GO" id="GO:0006352">
    <property type="term" value="P:DNA-templated transcription initiation"/>
    <property type="evidence" value="ECO:0007669"/>
    <property type="project" value="InterPro"/>
</dbReference>
<keyword evidence="2" id="KW-0805">Transcription regulation</keyword>
<dbReference type="RefSeq" id="WP_245759918.1">
    <property type="nucleotide sequence ID" value="NZ_FPCJ01000001.1"/>
</dbReference>
<evidence type="ECO:0000256" key="1">
    <source>
        <dbReference type="ARBA" id="ARBA00010641"/>
    </source>
</evidence>
<evidence type="ECO:0000313" key="7">
    <source>
        <dbReference type="EMBL" id="SFV32170.1"/>
    </source>
</evidence>
<dbReference type="InterPro" id="IPR013325">
    <property type="entry name" value="RNA_pol_sigma_r2"/>
</dbReference>
<dbReference type="Proteomes" id="UP000199537">
    <property type="component" value="Unassembled WGS sequence"/>
</dbReference>
<dbReference type="InterPro" id="IPR013249">
    <property type="entry name" value="RNA_pol_sigma70_r4_t2"/>
</dbReference>
<evidence type="ECO:0000259" key="6">
    <source>
        <dbReference type="Pfam" id="PF08281"/>
    </source>
</evidence>
<evidence type="ECO:0000259" key="5">
    <source>
        <dbReference type="Pfam" id="PF04542"/>
    </source>
</evidence>
<dbReference type="PANTHER" id="PTHR43133:SF46">
    <property type="entry name" value="RNA POLYMERASE SIGMA-70 FACTOR ECF SUBFAMILY"/>
    <property type="match status" value="1"/>
</dbReference>
<keyword evidence="4" id="KW-0804">Transcription</keyword>
<dbReference type="InterPro" id="IPR013324">
    <property type="entry name" value="RNA_pol_sigma_r3/r4-like"/>
</dbReference>
<feature type="domain" description="RNA polymerase sigma-70 region 2" evidence="5">
    <location>
        <begin position="28"/>
        <end position="95"/>
    </location>
</feature>
<feature type="domain" description="RNA polymerase sigma factor 70 region 4 type 2" evidence="6">
    <location>
        <begin position="121"/>
        <end position="173"/>
    </location>
</feature>
<evidence type="ECO:0000256" key="4">
    <source>
        <dbReference type="ARBA" id="ARBA00023163"/>
    </source>
</evidence>
<proteinExistence type="inferred from homology"/>
<protein>
    <submittedName>
        <fullName evidence="7">RNA polymerase sigma-70 factor, ECF subfamily</fullName>
    </submittedName>
</protein>
<dbReference type="NCBIfam" id="TIGR02937">
    <property type="entry name" value="sigma70-ECF"/>
    <property type="match status" value="1"/>
</dbReference>
<reference evidence="8" key="1">
    <citation type="submission" date="2016-10" db="EMBL/GenBank/DDBJ databases">
        <authorList>
            <person name="Varghese N."/>
            <person name="Submissions S."/>
        </authorList>
    </citation>
    <scope>NUCLEOTIDE SEQUENCE [LARGE SCALE GENOMIC DNA]</scope>
    <source>
        <strain evidence="8">DSM 14807</strain>
    </source>
</reference>
<dbReference type="SUPFAM" id="SSF88946">
    <property type="entry name" value="Sigma2 domain of RNA polymerase sigma factors"/>
    <property type="match status" value="1"/>
</dbReference>
<keyword evidence="8" id="KW-1185">Reference proteome</keyword>
<dbReference type="EMBL" id="FPCJ01000001">
    <property type="protein sequence ID" value="SFV32170.1"/>
    <property type="molecule type" value="Genomic_DNA"/>
</dbReference>
<dbReference type="Gene3D" id="1.10.10.10">
    <property type="entry name" value="Winged helix-like DNA-binding domain superfamily/Winged helix DNA-binding domain"/>
    <property type="match status" value="1"/>
</dbReference>
<evidence type="ECO:0000256" key="2">
    <source>
        <dbReference type="ARBA" id="ARBA00023015"/>
    </source>
</evidence>
<comment type="similarity">
    <text evidence="1">Belongs to the sigma-70 factor family. ECF subfamily.</text>
</comment>
<dbReference type="PANTHER" id="PTHR43133">
    <property type="entry name" value="RNA POLYMERASE ECF-TYPE SIGMA FACTO"/>
    <property type="match status" value="1"/>
</dbReference>
<name>A0A1I7NBX2_9BACT</name>
<keyword evidence="3" id="KW-0731">Sigma factor</keyword>
<evidence type="ECO:0000256" key="3">
    <source>
        <dbReference type="ARBA" id="ARBA00023082"/>
    </source>
</evidence>
<sequence>MGGQPEYQDDRALVQACLEGRREAQKALYERFAPRMLGLCVRYVGNRVDAEEVMQEGFISVFLHLHQFRFAGSLEGWIRRIMVRAAVNYTRRRKWISLDDRKEEDTERVNSMAVQSTAEERELIQLILQMPKGYRTIFNLHVVEGYAHREIAALLGIDEGTSRSQFARARAWLQARLSADQQRISPHMNKKLHDL</sequence>
<dbReference type="InterPro" id="IPR007627">
    <property type="entry name" value="RNA_pol_sigma70_r2"/>
</dbReference>
<dbReference type="Pfam" id="PF04542">
    <property type="entry name" value="Sigma70_r2"/>
    <property type="match status" value="1"/>
</dbReference>
<dbReference type="InterPro" id="IPR039425">
    <property type="entry name" value="RNA_pol_sigma-70-like"/>
</dbReference>
<dbReference type="Gene3D" id="1.10.1740.10">
    <property type="match status" value="1"/>
</dbReference>
<dbReference type="STRING" id="1393122.SAMN05660895_1261"/>
<accession>A0A1I7NBX2</accession>
<dbReference type="Pfam" id="PF08281">
    <property type="entry name" value="Sigma70_r4_2"/>
    <property type="match status" value="1"/>
</dbReference>
<gene>
    <name evidence="7" type="ORF">SAMN05660895_1261</name>
</gene>